<accession>A0A1R3RZF9</accession>
<dbReference type="Proteomes" id="UP000188318">
    <property type="component" value="Unassembled WGS sequence"/>
</dbReference>
<protein>
    <submittedName>
        <fullName evidence="1">Uncharacterized protein</fullName>
    </submittedName>
</protein>
<dbReference type="EMBL" id="KV907494">
    <property type="protein sequence ID" value="OOF99850.1"/>
    <property type="molecule type" value="Genomic_DNA"/>
</dbReference>
<dbReference type="OrthoDB" id="5424391at2759"/>
<feature type="non-terminal residue" evidence="1">
    <location>
        <position position="313"/>
    </location>
</feature>
<keyword evidence="2" id="KW-1185">Reference proteome</keyword>
<name>A0A1R3RZF9_ASPC5</name>
<organism evidence="1 2">
    <name type="scientific">Aspergillus carbonarius (strain ITEM 5010)</name>
    <dbReference type="NCBI Taxonomy" id="602072"/>
    <lineage>
        <taxon>Eukaryota</taxon>
        <taxon>Fungi</taxon>
        <taxon>Dikarya</taxon>
        <taxon>Ascomycota</taxon>
        <taxon>Pezizomycotina</taxon>
        <taxon>Eurotiomycetes</taxon>
        <taxon>Eurotiomycetidae</taxon>
        <taxon>Eurotiales</taxon>
        <taxon>Aspergillaceae</taxon>
        <taxon>Aspergillus</taxon>
        <taxon>Aspergillus subgen. Circumdati</taxon>
    </lineage>
</organism>
<sequence length="313" mass="35633">MVVFEELAAAGHVEHKDMYLCLQYQLMLAIASGDVVKAMKDSRAGTKVVNWWRASNWDDRLSLFCNRTIRSSKKSQRTSTTLVKFMVAEGMQDTVLRWWEMLATSDIRDSSGYISRDRADPWASCLLADLIAAETQYGGGLASAMRFYVQAKDMYFSLIPSDRHAPGRLFCKSGEYIFYRLLRGVSDDKSKIPASLYSEYVSMLSPMEHSKLITSSLALYHPTEPDPRPFLHFVRDFDIAALQALPRRRRRVFVQSCSDAIRILMDWGKRRDATWLADVLRHVLDEQKVGHEATASADKKSSLFGLLKLELAL</sequence>
<dbReference type="AlphaFoldDB" id="A0A1R3RZF9"/>
<proteinExistence type="predicted"/>
<gene>
    <name evidence="1" type="ORF">ASPCADRAFT_203678</name>
</gene>
<dbReference type="VEuPathDB" id="FungiDB:ASPCADRAFT_203678"/>
<evidence type="ECO:0000313" key="2">
    <source>
        <dbReference type="Proteomes" id="UP000188318"/>
    </source>
</evidence>
<evidence type="ECO:0000313" key="1">
    <source>
        <dbReference type="EMBL" id="OOF99850.1"/>
    </source>
</evidence>
<reference evidence="2" key="1">
    <citation type="journal article" date="2017" name="Genome Biol.">
        <title>Comparative genomics reveals high biological diversity and specific adaptations in the industrially and medically important fungal genus Aspergillus.</title>
        <authorList>
            <person name="de Vries R.P."/>
            <person name="Riley R."/>
            <person name="Wiebenga A."/>
            <person name="Aguilar-Osorio G."/>
            <person name="Amillis S."/>
            <person name="Uchima C.A."/>
            <person name="Anderluh G."/>
            <person name="Asadollahi M."/>
            <person name="Askin M."/>
            <person name="Barry K."/>
            <person name="Battaglia E."/>
            <person name="Bayram O."/>
            <person name="Benocci T."/>
            <person name="Braus-Stromeyer S.A."/>
            <person name="Caldana C."/>
            <person name="Canovas D."/>
            <person name="Cerqueira G.C."/>
            <person name="Chen F."/>
            <person name="Chen W."/>
            <person name="Choi C."/>
            <person name="Clum A."/>
            <person name="Dos Santos R.A."/>
            <person name="Damasio A.R."/>
            <person name="Diallinas G."/>
            <person name="Emri T."/>
            <person name="Fekete E."/>
            <person name="Flipphi M."/>
            <person name="Freyberg S."/>
            <person name="Gallo A."/>
            <person name="Gournas C."/>
            <person name="Habgood R."/>
            <person name="Hainaut M."/>
            <person name="Harispe M.L."/>
            <person name="Henrissat B."/>
            <person name="Hilden K.S."/>
            <person name="Hope R."/>
            <person name="Hossain A."/>
            <person name="Karabika E."/>
            <person name="Karaffa L."/>
            <person name="Karanyi Z."/>
            <person name="Krasevec N."/>
            <person name="Kuo A."/>
            <person name="Kusch H."/>
            <person name="LaButti K."/>
            <person name="Lagendijk E.L."/>
            <person name="Lapidus A."/>
            <person name="Levasseur A."/>
            <person name="Lindquist E."/>
            <person name="Lipzen A."/>
            <person name="Logrieco A.F."/>
            <person name="MacCabe A."/>
            <person name="Maekelae M.R."/>
            <person name="Malavazi I."/>
            <person name="Melin P."/>
            <person name="Meyer V."/>
            <person name="Mielnichuk N."/>
            <person name="Miskei M."/>
            <person name="Molnar A.P."/>
            <person name="Mule G."/>
            <person name="Ngan C.Y."/>
            <person name="Orejas M."/>
            <person name="Orosz E."/>
            <person name="Ouedraogo J.P."/>
            <person name="Overkamp K.M."/>
            <person name="Park H.-S."/>
            <person name="Perrone G."/>
            <person name="Piumi F."/>
            <person name="Punt P.J."/>
            <person name="Ram A.F."/>
            <person name="Ramon A."/>
            <person name="Rauscher S."/>
            <person name="Record E."/>
            <person name="Riano-Pachon D.M."/>
            <person name="Robert V."/>
            <person name="Roehrig J."/>
            <person name="Ruller R."/>
            <person name="Salamov A."/>
            <person name="Salih N.S."/>
            <person name="Samson R.A."/>
            <person name="Sandor E."/>
            <person name="Sanguinetti M."/>
            <person name="Schuetze T."/>
            <person name="Sepcic K."/>
            <person name="Shelest E."/>
            <person name="Sherlock G."/>
            <person name="Sophianopoulou V."/>
            <person name="Squina F.M."/>
            <person name="Sun H."/>
            <person name="Susca A."/>
            <person name="Todd R.B."/>
            <person name="Tsang A."/>
            <person name="Unkles S.E."/>
            <person name="van de Wiele N."/>
            <person name="van Rossen-Uffink D."/>
            <person name="Oliveira J.V."/>
            <person name="Vesth T.C."/>
            <person name="Visser J."/>
            <person name="Yu J.-H."/>
            <person name="Zhou M."/>
            <person name="Andersen M.R."/>
            <person name="Archer D.B."/>
            <person name="Baker S.E."/>
            <person name="Benoit I."/>
            <person name="Brakhage A.A."/>
            <person name="Braus G.H."/>
            <person name="Fischer R."/>
            <person name="Frisvad J.C."/>
            <person name="Goldman G.H."/>
            <person name="Houbraken J."/>
            <person name="Oakley B."/>
            <person name="Pocsi I."/>
            <person name="Scazzocchio C."/>
            <person name="Seiboth B."/>
            <person name="vanKuyk P.A."/>
            <person name="Wortman J."/>
            <person name="Dyer P.S."/>
            <person name="Grigoriev I.V."/>
        </authorList>
    </citation>
    <scope>NUCLEOTIDE SEQUENCE [LARGE SCALE GENOMIC DNA]</scope>
    <source>
        <strain evidence="2">ITEM 5010</strain>
    </source>
</reference>